<keyword evidence="3" id="KW-1185">Reference proteome</keyword>
<keyword evidence="1" id="KW-0472">Membrane</keyword>
<organism evidence="2 3">
    <name type="scientific">Salinirubellus salinus</name>
    <dbReference type="NCBI Taxonomy" id="1364945"/>
    <lineage>
        <taxon>Archaea</taxon>
        <taxon>Methanobacteriati</taxon>
        <taxon>Methanobacteriota</taxon>
        <taxon>Stenosarchaea group</taxon>
        <taxon>Halobacteria</taxon>
        <taxon>Halobacteriales</taxon>
        <taxon>Natronomonadaceae</taxon>
        <taxon>Salinirubellus</taxon>
    </lineage>
</organism>
<proteinExistence type="predicted"/>
<keyword evidence="2" id="KW-0614">Plasmid</keyword>
<gene>
    <name evidence="2" type="ORF">N0B31_22165</name>
</gene>
<dbReference type="KEGG" id="ssai:N0B31_22165"/>
<evidence type="ECO:0008006" key="4">
    <source>
        <dbReference type="Google" id="ProtNLM"/>
    </source>
</evidence>
<keyword evidence="1" id="KW-1133">Transmembrane helix</keyword>
<evidence type="ECO:0000313" key="2">
    <source>
        <dbReference type="EMBL" id="UWM56954.1"/>
    </source>
</evidence>
<accession>A0A9E7R6W9</accession>
<dbReference type="Proteomes" id="UP001057580">
    <property type="component" value="Plasmid unnamed1"/>
</dbReference>
<reference evidence="2" key="1">
    <citation type="submission" date="2022-09" db="EMBL/GenBank/DDBJ databases">
        <title>Diverse halophilic archaea isolated from saline environments.</title>
        <authorList>
            <person name="Cui H.-L."/>
        </authorList>
    </citation>
    <scope>NUCLEOTIDE SEQUENCE</scope>
    <source>
        <strain evidence="2">ZS-35-S2</strain>
        <plasmid evidence="2">unnamed1</plasmid>
    </source>
</reference>
<dbReference type="AlphaFoldDB" id="A0A9E7R6W9"/>
<evidence type="ECO:0000256" key="1">
    <source>
        <dbReference type="SAM" id="Phobius"/>
    </source>
</evidence>
<geneLocation type="plasmid" evidence="2 3">
    <name>unnamed1</name>
</geneLocation>
<sequence length="176" mass="19408">MASTAHYEETQYFRQTWLWALLVISGVPAALLGIVGVIADAGPGTNVLLWVAVVLVVVFGPLVLLYRANLRIEARDDALILRLWPFHLRARKVPYAEIESITTTEISPMGDFGGLGVRVQPTFYRWGIRLDGPVGYIVEGKRAVRITRTDASVLVVTSTDPPALVRTIERIGRVGK</sequence>
<keyword evidence="1" id="KW-0812">Transmembrane</keyword>
<name>A0A9E7R6W9_9EURY</name>
<evidence type="ECO:0000313" key="3">
    <source>
        <dbReference type="Proteomes" id="UP001057580"/>
    </source>
</evidence>
<dbReference type="EMBL" id="CP104004">
    <property type="protein sequence ID" value="UWM56954.1"/>
    <property type="molecule type" value="Genomic_DNA"/>
</dbReference>
<protein>
    <recommendedName>
        <fullName evidence="4">Bacterial Pleckstrin homology domain-containing protein</fullName>
    </recommendedName>
</protein>
<feature type="transmembrane region" description="Helical" evidence="1">
    <location>
        <begin position="47"/>
        <end position="66"/>
    </location>
</feature>
<feature type="transmembrane region" description="Helical" evidence="1">
    <location>
        <begin position="17"/>
        <end position="41"/>
    </location>
</feature>
<dbReference type="RefSeq" id="WP_260644065.1">
    <property type="nucleotide sequence ID" value="NZ_CP104004.1"/>
</dbReference>
<dbReference type="GeneID" id="74945189"/>